<organism evidence="1 2">
    <name type="scientific">Pandoraea terrigena</name>
    <dbReference type="NCBI Taxonomy" id="2508292"/>
    <lineage>
        <taxon>Bacteria</taxon>
        <taxon>Pseudomonadati</taxon>
        <taxon>Pseudomonadota</taxon>
        <taxon>Betaproteobacteria</taxon>
        <taxon>Burkholderiales</taxon>
        <taxon>Burkholderiaceae</taxon>
        <taxon>Pandoraea</taxon>
    </lineage>
</organism>
<name>A0A5E4TSH9_9BURK</name>
<dbReference type="Proteomes" id="UP000334380">
    <property type="component" value="Unassembled WGS sequence"/>
</dbReference>
<dbReference type="EMBL" id="CABPRU010000003">
    <property type="protein sequence ID" value="VVD88999.1"/>
    <property type="molecule type" value="Genomic_DNA"/>
</dbReference>
<accession>A0A5E4TSH9</accession>
<gene>
    <name evidence="1" type="ORF">PTE31013_01529</name>
</gene>
<dbReference type="RefSeq" id="WP_174978481.1">
    <property type="nucleotide sequence ID" value="NZ_CABPRU010000003.1"/>
</dbReference>
<evidence type="ECO:0000313" key="1">
    <source>
        <dbReference type="EMBL" id="VVD88999.1"/>
    </source>
</evidence>
<reference evidence="1 2" key="1">
    <citation type="submission" date="2019-08" db="EMBL/GenBank/DDBJ databases">
        <authorList>
            <person name="Peeters C."/>
        </authorList>
    </citation>
    <scope>NUCLEOTIDE SEQUENCE [LARGE SCALE GENOMIC DNA]</scope>
    <source>
        <strain evidence="1 2">LMG 31013</strain>
    </source>
</reference>
<keyword evidence="2" id="KW-1185">Reference proteome</keyword>
<evidence type="ECO:0000313" key="2">
    <source>
        <dbReference type="Proteomes" id="UP000334380"/>
    </source>
</evidence>
<sequence length="58" mass="6287">MRIAKLTIRSRLIIGFGMSPALLLTMRIDGDAVASVHNDAANAPRDALLAFARERHTA</sequence>
<protein>
    <submittedName>
        <fullName evidence="1">Uncharacterized protein</fullName>
    </submittedName>
</protein>
<proteinExistence type="predicted"/>
<dbReference type="AlphaFoldDB" id="A0A5E4TSH9"/>